<feature type="domain" description="Cell wall hydrolase SleB" evidence="1">
    <location>
        <begin position="120"/>
        <end position="222"/>
    </location>
</feature>
<proteinExistence type="predicted"/>
<dbReference type="Pfam" id="PF07486">
    <property type="entry name" value="Hydrolase_2"/>
    <property type="match status" value="1"/>
</dbReference>
<evidence type="ECO:0000313" key="3">
    <source>
        <dbReference type="Proteomes" id="UP000184612"/>
    </source>
</evidence>
<dbReference type="GO" id="GO:0016787">
    <property type="term" value="F:hydrolase activity"/>
    <property type="evidence" value="ECO:0007669"/>
    <property type="project" value="UniProtKB-KW"/>
</dbReference>
<dbReference type="Gene3D" id="1.10.10.2520">
    <property type="entry name" value="Cell wall hydrolase SleB, domain 1"/>
    <property type="match status" value="1"/>
</dbReference>
<reference evidence="2 3" key="1">
    <citation type="submission" date="2016-12" db="EMBL/GenBank/DDBJ databases">
        <authorList>
            <person name="Song W.-J."/>
            <person name="Kurnit D.M."/>
        </authorList>
    </citation>
    <scope>NUCLEOTIDE SEQUENCE [LARGE SCALE GENOMIC DNA]</scope>
    <source>
        <strain evidence="2 3">DSM 12503</strain>
    </source>
</reference>
<gene>
    <name evidence="2" type="ORF">SAMN02745217_04226</name>
</gene>
<dbReference type="OrthoDB" id="9785345at2"/>
<organism evidence="2 3">
    <name type="scientific">Anaerocolumna xylanovorans DSM 12503</name>
    <dbReference type="NCBI Taxonomy" id="1121345"/>
    <lineage>
        <taxon>Bacteria</taxon>
        <taxon>Bacillati</taxon>
        <taxon>Bacillota</taxon>
        <taxon>Clostridia</taxon>
        <taxon>Lachnospirales</taxon>
        <taxon>Lachnospiraceae</taxon>
        <taxon>Anaerocolumna</taxon>
    </lineage>
</organism>
<dbReference type="AlphaFoldDB" id="A0A1M7YM24"/>
<dbReference type="InterPro" id="IPR042047">
    <property type="entry name" value="SleB_dom1"/>
</dbReference>
<evidence type="ECO:0000313" key="2">
    <source>
        <dbReference type="EMBL" id="SHO53671.1"/>
    </source>
</evidence>
<keyword evidence="3" id="KW-1185">Reference proteome</keyword>
<dbReference type="STRING" id="1121345.SAMN02745217_04226"/>
<accession>A0A1M7YM24</accession>
<sequence>MRRKSLLSGCVLLTATTLLIGSKWEVNNQKVSVQTGSRRLIQGEIYRLESVISAPTPIEVKGNSNKSDKNNITSESGRVDEIKLASFISDDFDIDEYVYDITAKERKILERITEAECTNQSLEAKMNIVSVVLNRVGSDVFPDNIKSVVFQKNQFSPIRDKRYYSVNIAKSTKEAVDKVLKNGVINKALYFCNPADVKSERNKSWFKKLIFLFQDDSGHCFYK</sequence>
<keyword evidence="2" id="KW-0378">Hydrolase</keyword>
<dbReference type="EMBL" id="FRFD01000014">
    <property type="protein sequence ID" value="SHO53671.1"/>
    <property type="molecule type" value="Genomic_DNA"/>
</dbReference>
<dbReference type="RefSeq" id="WP_073590858.1">
    <property type="nucleotide sequence ID" value="NZ_FRFD01000014.1"/>
</dbReference>
<name>A0A1M7YM24_9FIRM</name>
<dbReference type="Proteomes" id="UP000184612">
    <property type="component" value="Unassembled WGS sequence"/>
</dbReference>
<evidence type="ECO:0000259" key="1">
    <source>
        <dbReference type="Pfam" id="PF07486"/>
    </source>
</evidence>
<dbReference type="InterPro" id="IPR011105">
    <property type="entry name" value="Cell_wall_hydrolase_SleB"/>
</dbReference>
<protein>
    <submittedName>
        <fullName evidence="2">Cell Wall Hydrolase</fullName>
    </submittedName>
</protein>